<keyword evidence="3" id="KW-1185">Reference proteome</keyword>
<keyword evidence="1" id="KW-1133">Transmembrane helix</keyword>
<protein>
    <submittedName>
        <fullName evidence="2">Uncharacterized protein</fullName>
    </submittedName>
</protein>
<feature type="transmembrane region" description="Helical" evidence="1">
    <location>
        <begin position="84"/>
        <end position="109"/>
    </location>
</feature>
<evidence type="ECO:0000256" key="1">
    <source>
        <dbReference type="SAM" id="Phobius"/>
    </source>
</evidence>
<dbReference type="EMBL" id="KZ805300">
    <property type="protein sequence ID" value="PVI08405.1"/>
    <property type="molecule type" value="Genomic_DNA"/>
</dbReference>
<evidence type="ECO:0000313" key="2">
    <source>
        <dbReference type="EMBL" id="PVI08405.1"/>
    </source>
</evidence>
<sequence>MDIPPVRAYFRFCFYSPYSPLVCCCTTFEASQTKIGYLYRFLTTTTTTTTTPQAFFIIQNSFPSIFLDQIVITYTSLSHQYITLLLYITRSYAGFVTGRFLFVGLFYVVRSGGR</sequence>
<accession>A0A2V1EGF7</accession>
<dbReference type="Proteomes" id="UP000244855">
    <property type="component" value="Unassembled WGS sequence"/>
</dbReference>
<dbReference type="AlphaFoldDB" id="A0A2V1EGF7"/>
<keyword evidence="1" id="KW-0812">Transmembrane</keyword>
<name>A0A2V1EGF7_9PLEO</name>
<keyword evidence="1" id="KW-0472">Membrane</keyword>
<gene>
    <name evidence="2" type="ORF">DM02DRAFT_2210</name>
</gene>
<proteinExistence type="predicted"/>
<evidence type="ECO:0000313" key="3">
    <source>
        <dbReference type="Proteomes" id="UP000244855"/>
    </source>
</evidence>
<reference evidence="2 3" key="1">
    <citation type="journal article" date="2018" name="Sci. Rep.">
        <title>Comparative genomics provides insights into the lifestyle and reveals functional heterogeneity of dark septate endophytic fungi.</title>
        <authorList>
            <person name="Knapp D.G."/>
            <person name="Nemeth J.B."/>
            <person name="Barry K."/>
            <person name="Hainaut M."/>
            <person name="Henrissat B."/>
            <person name="Johnson J."/>
            <person name="Kuo A."/>
            <person name="Lim J.H.P."/>
            <person name="Lipzen A."/>
            <person name="Nolan M."/>
            <person name="Ohm R.A."/>
            <person name="Tamas L."/>
            <person name="Grigoriev I.V."/>
            <person name="Spatafora J.W."/>
            <person name="Nagy L.G."/>
            <person name="Kovacs G.M."/>
        </authorList>
    </citation>
    <scope>NUCLEOTIDE SEQUENCE [LARGE SCALE GENOMIC DNA]</scope>
    <source>
        <strain evidence="2 3">DSE2036</strain>
    </source>
</reference>
<organism evidence="2 3">
    <name type="scientific">Periconia macrospinosa</name>
    <dbReference type="NCBI Taxonomy" id="97972"/>
    <lineage>
        <taxon>Eukaryota</taxon>
        <taxon>Fungi</taxon>
        <taxon>Dikarya</taxon>
        <taxon>Ascomycota</taxon>
        <taxon>Pezizomycotina</taxon>
        <taxon>Dothideomycetes</taxon>
        <taxon>Pleosporomycetidae</taxon>
        <taxon>Pleosporales</taxon>
        <taxon>Massarineae</taxon>
        <taxon>Periconiaceae</taxon>
        <taxon>Periconia</taxon>
    </lineage>
</organism>